<keyword evidence="3" id="KW-1185">Reference proteome</keyword>
<evidence type="ECO:0000256" key="1">
    <source>
        <dbReference type="SAM" id="SignalP"/>
    </source>
</evidence>
<dbReference type="OrthoDB" id="1467525at2"/>
<keyword evidence="1" id="KW-0732">Signal</keyword>
<protein>
    <submittedName>
        <fullName evidence="2">Lipoprotein, putative</fullName>
    </submittedName>
</protein>
<comment type="caution">
    <text evidence="2">The sequence shown here is derived from an EMBL/GenBank/DDBJ whole genome shotgun (WGS) entry which is preliminary data.</text>
</comment>
<dbReference type="eggNOG" id="ENOG502ZVQX">
    <property type="taxonomic scope" value="Bacteria"/>
</dbReference>
<proteinExistence type="predicted"/>
<dbReference type="AlphaFoldDB" id="A1ZFW4"/>
<dbReference type="EMBL" id="AAWS01000005">
    <property type="protein sequence ID" value="EAY30888.1"/>
    <property type="molecule type" value="Genomic_DNA"/>
</dbReference>
<dbReference type="RefSeq" id="WP_002694599.1">
    <property type="nucleotide sequence ID" value="NZ_AAWS01000005.1"/>
</dbReference>
<dbReference type="Proteomes" id="UP000004095">
    <property type="component" value="Unassembled WGS sequence"/>
</dbReference>
<organism evidence="2 3">
    <name type="scientific">Microscilla marina ATCC 23134</name>
    <dbReference type="NCBI Taxonomy" id="313606"/>
    <lineage>
        <taxon>Bacteria</taxon>
        <taxon>Pseudomonadati</taxon>
        <taxon>Bacteroidota</taxon>
        <taxon>Cytophagia</taxon>
        <taxon>Cytophagales</taxon>
        <taxon>Microscillaceae</taxon>
        <taxon>Microscilla</taxon>
    </lineage>
</organism>
<reference evidence="2 3" key="1">
    <citation type="submission" date="2007-01" db="EMBL/GenBank/DDBJ databases">
        <authorList>
            <person name="Haygood M."/>
            <person name="Podell S."/>
            <person name="Anderson C."/>
            <person name="Hopkinson B."/>
            <person name="Roe K."/>
            <person name="Barbeau K."/>
            <person name="Gaasterland T."/>
            <person name="Ferriera S."/>
            <person name="Johnson J."/>
            <person name="Kravitz S."/>
            <person name="Beeson K."/>
            <person name="Sutton G."/>
            <person name="Rogers Y.-H."/>
            <person name="Friedman R."/>
            <person name="Frazier M."/>
            <person name="Venter J.C."/>
        </authorList>
    </citation>
    <scope>NUCLEOTIDE SEQUENCE [LARGE SCALE GENOMIC DNA]</scope>
    <source>
        <strain evidence="2 3">ATCC 23134</strain>
    </source>
</reference>
<keyword evidence="2" id="KW-0449">Lipoprotein</keyword>
<accession>A1ZFW4</accession>
<gene>
    <name evidence="2" type="ORF">M23134_01212</name>
</gene>
<evidence type="ECO:0000313" key="2">
    <source>
        <dbReference type="EMBL" id="EAY30888.1"/>
    </source>
</evidence>
<feature type="chain" id="PRO_5002642146" evidence="1">
    <location>
        <begin position="27"/>
        <end position="238"/>
    </location>
</feature>
<sequence length="238" mass="27102">MRYQSNFTQILTYILFSLIVSSTFTACSTKPLDPDSIELGTTFFPLETGRYIDYQVEDIQFTLINDPDTNRYQIRELIAEEFQDINGDPAFRLERFRRATANNTWQLDSVWVAKRSLNQAIVIQSNLPLVKIVFPVEEGKPWDGNILNGLDQDLYEIANLNRAFAVDTFNFANTLKIVQGNDSSLVSMDKRNEVYAAEVGLVYKDSTVVTFCTETPDCFTQIESGRKSVQKVIGYGKQ</sequence>
<feature type="signal peptide" evidence="1">
    <location>
        <begin position="1"/>
        <end position="26"/>
    </location>
</feature>
<evidence type="ECO:0000313" key="3">
    <source>
        <dbReference type="Proteomes" id="UP000004095"/>
    </source>
</evidence>
<name>A1ZFW4_MICM2</name>
<dbReference type="PROSITE" id="PS51257">
    <property type="entry name" value="PROKAR_LIPOPROTEIN"/>
    <property type="match status" value="1"/>
</dbReference>